<name>A0A834RBH2_SARSC</name>
<dbReference type="InterPro" id="IPR005599">
    <property type="entry name" value="GPI_mannosylTrfase"/>
</dbReference>
<reference evidence="13" key="2">
    <citation type="submission" date="2020-01" db="EMBL/GenBank/DDBJ databases">
        <authorList>
            <person name="Korhonen P.K.K."/>
            <person name="Guangxu M.G."/>
            <person name="Wang T.W."/>
            <person name="Stroehlein A.J.S."/>
            <person name="Young N.D."/>
            <person name="Ang C.-S.A."/>
            <person name="Fernando D.W.F."/>
            <person name="Lu H.L."/>
            <person name="Taylor S.T."/>
            <person name="Ehtesham M.E.M."/>
            <person name="Najaraj S.H.N."/>
            <person name="Harsha G.H.G."/>
            <person name="Madugundu A.M."/>
            <person name="Renuse S.R."/>
            <person name="Holt D.H."/>
            <person name="Pandey A.P."/>
            <person name="Papenfuss A.P."/>
            <person name="Gasser R.B.G."/>
            <person name="Fischer K.F."/>
        </authorList>
    </citation>
    <scope>NUCLEOTIDE SEQUENCE</scope>
    <source>
        <strain evidence="13">SSS_KF_BRIS2020</strain>
    </source>
</reference>
<feature type="transmembrane region" description="Helical" evidence="12">
    <location>
        <begin position="385"/>
        <end position="407"/>
    </location>
</feature>
<keyword evidence="9 12" id="KW-0472">Membrane</keyword>
<protein>
    <recommendedName>
        <fullName evidence="12">Mannosyltransferase</fullName>
        <ecNumber evidence="12">2.4.1.-</ecNumber>
    </recommendedName>
</protein>
<reference evidence="14" key="3">
    <citation type="submission" date="2022-06" db="UniProtKB">
        <authorList>
            <consortium name="EnsemblMetazoa"/>
        </authorList>
    </citation>
    <scope>IDENTIFICATION</scope>
</reference>
<evidence type="ECO:0000313" key="13">
    <source>
        <dbReference type="EMBL" id="KAF7492426.1"/>
    </source>
</evidence>
<feature type="transmembrane region" description="Helical" evidence="12">
    <location>
        <begin position="180"/>
        <end position="210"/>
    </location>
</feature>
<sequence>MFEKLNLNTFFSISIVFIASIIHLIITPYTKVEESFNVQAVHDFLFHSSDHSVDILFRSQNSSRFVWDHEKFPGVVHRTFLTSFVVAVLTKLLGLFVADDKFQYQLISRGCLAFLFSYTFSCFIRSLNKTLGTRIGILTTLLTITQFHLIFYSSRMLPNTFALILVLLAYSKWIEQDWRSFLFLFAFTVVVVRFETIILFGCICFVEIFLTKNLTLKQVFQYGIPSGLFSLSVTILFDSYIWNRWIWPEGDTILFNIIQNKSHHWGTQPFWWYFYYGLPNILFTSVLFLPFILIIEKNRLNRLKFLLVSISFVFIYSFLPHKELRFIIYSIPLFNSIIATVIVSITKILRSITESYQRYRFKNSLLTKLIANDISKFLIKRLNNFFAYAIVINLILNLFLTLFKLYLSYYNYPGGQALMNLNEAIHFDFSNRSEKIGVYVCDLAAQSGFTRFLESNNIYYDKEPKFDYNRFEESERIYLIFEPKHFGEYLAESSDTISEARLLHNNAIRCRPIYTILALKAKFFNANNSIPSLFIYQCD</sequence>
<evidence type="ECO:0000313" key="15">
    <source>
        <dbReference type="Proteomes" id="UP000070412"/>
    </source>
</evidence>
<evidence type="ECO:0000256" key="10">
    <source>
        <dbReference type="ARBA" id="ARBA00044721"/>
    </source>
</evidence>
<dbReference type="GO" id="GO:0052917">
    <property type="term" value="F:dol-P-Man:Man(7)GlcNAc(2)-PP-Dol alpha-1,6-mannosyltransferase activity"/>
    <property type="evidence" value="ECO:0007669"/>
    <property type="project" value="UniProtKB-EC"/>
</dbReference>
<evidence type="ECO:0000313" key="14">
    <source>
        <dbReference type="EnsemblMetazoa" id="KAF7492426.1"/>
    </source>
</evidence>
<dbReference type="PANTHER" id="PTHR22760:SF1">
    <property type="entry name" value="DOL-P-MAN:MAN(7)GLCNAC(2)-PP-DOL ALPHA-1,6-MANNOSYLTRANSFERASE"/>
    <property type="match status" value="1"/>
</dbReference>
<feature type="transmembrane region" description="Helical" evidence="12">
    <location>
        <begin position="133"/>
        <end position="151"/>
    </location>
</feature>
<evidence type="ECO:0000256" key="1">
    <source>
        <dbReference type="ARBA" id="ARBA00004477"/>
    </source>
</evidence>
<keyword evidence="15" id="KW-1185">Reference proteome</keyword>
<keyword evidence="8 12" id="KW-1133">Transmembrane helix</keyword>
<evidence type="ECO:0000256" key="2">
    <source>
        <dbReference type="ARBA" id="ARBA00004922"/>
    </source>
</evidence>
<evidence type="ECO:0000256" key="3">
    <source>
        <dbReference type="ARBA" id="ARBA00007063"/>
    </source>
</evidence>
<dbReference type="Proteomes" id="UP000070412">
    <property type="component" value="Unassembled WGS sequence"/>
</dbReference>
<evidence type="ECO:0000256" key="11">
    <source>
        <dbReference type="ARBA" id="ARBA00048899"/>
    </source>
</evidence>
<feature type="transmembrane region" description="Helical" evidence="12">
    <location>
        <begin position="302"/>
        <end position="320"/>
    </location>
</feature>
<dbReference type="Pfam" id="PF03901">
    <property type="entry name" value="Glyco_transf_22"/>
    <property type="match status" value="1"/>
</dbReference>
<dbReference type="EnsemblMetazoa" id="SSS_7604s_mrna">
    <property type="protein sequence ID" value="KAF7492426.1"/>
    <property type="gene ID" value="SSS_7604"/>
</dbReference>
<evidence type="ECO:0000256" key="7">
    <source>
        <dbReference type="ARBA" id="ARBA00022824"/>
    </source>
</evidence>
<gene>
    <name evidence="13" type="ORF">SSS_7604</name>
</gene>
<feature type="transmembrane region" description="Helical" evidence="12">
    <location>
        <begin position="156"/>
        <end position="174"/>
    </location>
</feature>
<comment type="catalytic activity">
    <reaction evidence="11">
        <text>an alpha-D-Man-(1-&gt;2)-alpha-D-Man-(1-&gt;2)-alpha-D-Man-(1-&gt;3)-[alpha-D-Man-(1-&gt;2)-alpha-D-Man-(1-&gt;3)-alpha-D-Man-(1-&gt;6)]-beta-D-Man-(1-&gt;4)-beta-D-GlcNAc-(1-&gt;4)-alpha-D-GlcNAc-diphospho-di-trans,poly-cis-dolichol + a di-trans,poly-cis-dolichyl beta-D-mannosyl phosphate = an alpha-D-Man-(1-&gt;2)-alpha-D-Man-(1-&gt;2)-alpha-D-Man-(1-&gt;3)-[alpha-D-Man-(1-&gt;2)-alpha-D-Man-(1-&gt;3)-[alpha-D-Man-(1-&gt;6)]-alpha-D-Man-(1-&gt;6)]-beta-D-Man-(1-&gt;4)-beta-D-GlcNAc-(1-&gt;4)-alpha-D-GlcNAc-diphospho-di-trans,poly-cis-dolichol + a di-trans,poly-cis-dolichyl phosphate + H(+)</text>
        <dbReference type="Rhea" id="RHEA:29535"/>
        <dbReference type="Rhea" id="RHEA-COMP:19498"/>
        <dbReference type="Rhea" id="RHEA-COMP:19501"/>
        <dbReference type="Rhea" id="RHEA-COMP:19518"/>
        <dbReference type="Rhea" id="RHEA-COMP:19519"/>
        <dbReference type="ChEBI" id="CHEBI:15378"/>
        <dbReference type="ChEBI" id="CHEBI:57683"/>
        <dbReference type="ChEBI" id="CHEBI:58211"/>
        <dbReference type="ChEBI" id="CHEBI:132517"/>
        <dbReference type="ChEBI" id="CHEBI:132519"/>
        <dbReference type="EC" id="2.4.1.260"/>
    </reaction>
    <physiologicalReaction direction="left-to-right" evidence="11">
        <dbReference type="Rhea" id="RHEA:29536"/>
    </physiologicalReaction>
</comment>
<dbReference type="EC" id="2.4.1.-" evidence="12"/>
<feature type="transmembrane region" description="Helical" evidence="12">
    <location>
        <begin position="222"/>
        <end position="242"/>
    </location>
</feature>
<evidence type="ECO:0000256" key="8">
    <source>
        <dbReference type="ARBA" id="ARBA00022989"/>
    </source>
</evidence>
<keyword evidence="6 12" id="KW-0812">Transmembrane</keyword>
<dbReference type="AlphaFoldDB" id="A0A834RBH2"/>
<keyword evidence="7 12" id="KW-0256">Endoplasmic reticulum</keyword>
<dbReference type="PANTHER" id="PTHR22760">
    <property type="entry name" value="GLYCOSYLTRANSFERASE"/>
    <property type="match status" value="1"/>
</dbReference>
<feature type="transmembrane region" description="Helical" evidence="12">
    <location>
        <begin position="80"/>
        <end position="98"/>
    </location>
</feature>
<comment type="similarity">
    <text evidence="3 12">Belongs to the glycosyltransferase 22 family.</text>
</comment>
<organism evidence="13">
    <name type="scientific">Sarcoptes scabiei</name>
    <name type="common">Itch mite</name>
    <name type="synonym">Acarus scabiei</name>
    <dbReference type="NCBI Taxonomy" id="52283"/>
    <lineage>
        <taxon>Eukaryota</taxon>
        <taxon>Metazoa</taxon>
        <taxon>Ecdysozoa</taxon>
        <taxon>Arthropoda</taxon>
        <taxon>Chelicerata</taxon>
        <taxon>Arachnida</taxon>
        <taxon>Acari</taxon>
        <taxon>Acariformes</taxon>
        <taxon>Sarcoptiformes</taxon>
        <taxon>Astigmata</taxon>
        <taxon>Psoroptidia</taxon>
        <taxon>Sarcoptoidea</taxon>
        <taxon>Sarcoptidae</taxon>
        <taxon>Sarcoptinae</taxon>
        <taxon>Sarcoptes</taxon>
    </lineage>
</organism>
<feature type="transmembrane region" description="Helical" evidence="12">
    <location>
        <begin position="110"/>
        <end position="127"/>
    </location>
</feature>
<dbReference type="OrthoDB" id="19039at2759"/>
<comment type="pathway">
    <text evidence="2">Protein modification; protein glycosylation.</text>
</comment>
<keyword evidence="4 12" id="KW-0328">Glycosyltransferase</keyword>
<dbReference type="UniPathway" id="UPA00378"/>
<keyword evidence="5 13" id="KW-0808">Transferase</keyword>
<proteinExistence type="inferred from homology"/>
<evidence type="ECO:0000256" key="12">
    <source>
        <dbReference type="RuleBase" id="RU363075"/>
    </source>
</evidence>
<evidence type="ECO:0000256" key="4">
    <source>
        <dbReference type="ARBA" id="ARBA00022676"/>
    </source>
</evidence>
<feature type="transmembrane region" description="Helical" evidence="12">
    <location>
        <begin position="7"/>
        <end position="26"/>
    </location>
</feature>
<dbReference type="GO" id="GO:0005789">
    <property type="term" value="C:endoplasmic reticulum membrane"/>
    <property type="evidence" value="ECO:0007669"/>
    <property type="project" value="UniProtKB-SubCell"/>
</dbReference>
<dbReference type="EMBL" id="WVUK01000056">
    <property type="protein sequence ID" value="KAF7492426.1"/>
    <property type="molecule type" value="Genomic_DNA"/>
</dbReference>
<feature type="transmembrane region" description="Helical" evidence="12">
    <location>
        <begin position="273"/>
        <end position="295"/>
    </location>
</feature>
<comment type="function">
    <text evidence="10">Mannosyltransferase that operates in the biosynthetic pathway of dolichol-linked oligosaccharides, the glycan precursors employed in protein asparagine (N)-glycosylation. The assembly of dolichol-linked oligosaccharides begins on the cytosolic side of the endoplasmic reticulum membrane and finishes in its lumen. The sequential addition of sugars to dolichol pyrophosphate produces dolichol-linked oligosaccharides containing fourteen sugars, including two GlcNAcs, nine mannoses and three glucoses. Once assembled, the oligosaccharide is transferred from the lipid to nascent proteins by oligosaccharyltransferases. In the lumen of the endoplasmic reticulum, adds the eighth mannose residue in an alpha-1,6 linkage onto Man(7)GlcNAc(2)-PP-dolichol to produce Man(8)GlcNAc(2)-PP-dolichol.</text>
</comment>
<evidence type="ECO:0000256" key="6">
    <source>
        <dbReference type="ARBA" id="ARBA00022692"/>
    </source>
</evidence>
<accession>A0A834RBH2</accession>
<evidence type="ECO:0000256" key="5">
    <source>
        <dbReference type="ARBA" id="ARBA00022679"/>
    </source>
</evidence>
<dbReference type="GO" id="GO:0006487">
    <property type="term" value="P:protein N-linked glycosylation"/>
    <property type="evidence" value="ECO:0007669"/>
    <property type="project" value="TreeGrafter"/>
</dbReference>
<evidence type="ECO:0000256" key="9">
    <source>
        <dbReference type="ARBA" id="ARBA00023136"/>
    </source>
</evidence>
<reference evidence="15" key="1">
    <citation type="journal article" date="2020" name="PLoS Negl. Trop. Dis.">
        <title>High-quality nuclear genome for Sarcoptes scabiei-A critical resource for a neglected parasite.</title>
        <authorList>
            <person name="Korhonen P.K."/>
            <person name="Gasser R.B."/>
            <person name="Ma G."/>
            <person name="Wang T."/>
            <person name="Stroehlein A.J."/>
            <person name="Young N.D."/>
            <person name="Ang C.S."/>
            <person name="Fernando D.D."/>
            <person name="Lu H.C."/>
            <person name="Taylor S."/>
            <person name="Reynolds S.L."/>
            <person name="Mofiz E."/>
            <person name="Najaraj S.H."/>
            <person name="Gowda H."/>
            <person name="Madugundu A."/>
            <person name="Renuse S."/>
            <person name="Holt D."/>
            <person name="Pandey A."/>
            <person name="Papenfuss A.T."/>
            <person name="Fischer K."/>
        </authorList>
    </citation>
    <scope>NUCLEOTIDE SEQUENCE [LARGE SCALE GENOMIC DNA]</scope>
</reference>
<feature type="transmembrane region" description="Helical" evidence="12">
    <location>
        <begin position="326"/>
        <end position="349"/>
    </location>
</feature>
<comment type="subcellular location">
    <subcellularLocation>
        <location evidence="1 12">Endoplasmic reticulum membrane</location>
        <topology evidence="1 12">Multi-pass membrane protein</topology>
    </subcellularLocation>
</comment>